<dbReference type="InterPro" id="IPR001932">
    <property type="entry name" value="PPM-type_phosphatase-like_dom"/>
</dbReference>
<comment type="cofactor">
    <cofactor evidence="1">
        <name>Mn(2+)</name>
        <dbReference type="ChEBI" id="CHEBI:29035"/>
    </cofactor>
</comment>
<evidence type="ECO:0000256" key="3">
    <source>
        <dbReference type="ARBA" id="ARBA00013081"/>
    </source>
</evidence>
<evidence type="ECO:0000256" key="4">
    <source>
        <dbReference type="ARBA" id="ARBA00022723"/>
    </source>
</evidence>
<dbReference type="PANTHER" id="PTHR13832">
    <property type="entry name" value="PROTEIN PHOSPHATASE 2C"/>
    <property type="match status" value="1"/>
</dbReference>
<dbReference type="CDD" id="cd00143">
    <property type="entry name" value="PP2Cc"/>
    <property type="match status" value="1"/>
</dbReference>
<sequence length="309" mass="34641">MGNRQSLQQLPLPAASFQMVDMPASDDTDHDNKDEKATVFYIFKVERKDDPNIITQPLTNITTNEYCIDFEIAYSSAQEKNTRGNNENEDAIYVEEFKKNGDTIFVASVLDGHQGRNAADYVCSHLFSSLADKLFQNPDDIPSEVKEVFQSVDSTYCKEKAEAMSRLLRKKRNPCCFTKVEEEPYKNNYIGCGCVLTLLCIHNNQLILAGLGDCGIVFSIGGLAKYHLMRHKPTNKAEEQRIMAAGGKVINDRVENKLNVSRSIGDVYFKRSYHDPKFSFFPSKAAPEPQTDAVIAVPEVKIYPLSTGA</sequence>
<dbReference type="Proteomes" id="UP000078348">
    <property type="component" value="Unassembled WGS sequence"/>
</dbReference>
<keyword evidence="6" id="KW-0460">Magnesium</keyword>
<dbReference type="InterPro" id="IPR036457">
    <property type="entry name" value="PPM-type-like_dom_sf"/>
</dbReference>
<evidence type="ECO:0000256" key="6">
    <source>
        <dbReference type="ARBA" id="ARBA00022842"/>
    </source>
</evidence>
<dbReference type="InterPro" id="IPR015655">
    <property type="entry name" value="PP2C"/>
</dbReference>
<dbReference type="GO" id="GO:0046872">
    <property type="term" value="F:metal ion binding"/>
    <property type="evidence" value="ECO:0007669"/>
    <property type="project" value="UniProtKB-KW"/>
</dbReference>
<keyword evidence="8" id="KW-0464">Manganese</keyword>
<evidence type="ECO:0000256" key="8">
    <source>
        <dbReference type="ARBA" id="ARBA00023211"/>
    </source>
</evidence>
<keyword evidence="7" id="KW-0904">Protein phosphatase</keyword>
<evidence type="ECO:0000259" key="11">
    <source>
        <dbReference type="PROSITE" id="PS51746"/>
    </source>
</evidence>
<keyword evidence="13" id="KW-1185">Reference proteome</keyword>
<proteinExistence type="inferred from homology"/>
<organism evidence="12 13">
    <name type="scientific">Blastocystis sp. subtype 1 (strain ATCC 50177 / NandII)</name>
    <dbReference type="NCBI Taxonomy" id="478820"/>
    <lineage>
        <taxon>Eukaryota</taxon>
        <taxon>Sar</taxon>
        <taxon>Stramenopiles</taxon>
        <taxon>Bigyra</taxon>
        <taxon>Opalozoa</taxon>
        <taxon>Opalinata</taxon>
        <taxon>Blastocystidae</taxon>
        <taxon>Blastocystis</taxon>
    </lineage>
</organism>
<dbReference type="OrthoDB" id="10264738at2759"/>
<keyword evidence="5" id="KW-0378">Hydrolase</keyword>
<gene>
    <name evidence="12" type="ORF">AV274_4711</name>
</gene>
<evidence type="ECO:0000256" key="1">
    <source>
        <dbReference type="ARBA" id="ARBA00001936"/>
    </source>
</evidence>
<comment type="similarity">
    <text evidence="2">Belongs to the PP2C family.</text>
</comment>
<evidence type="ECO:0000313" key="12">
    <source>
        <dbReference type="EMBL" id="OAO13604.1"/>
    </source>
</evidence>
<evidence type="ECO:0000256" key="9">
    <source>
        <dbReference type="ARBA" id="ARBA00047761"/>
    </source>
</evidence>
<dbReference type="Pfam" id="PF00481">
    <property type="entry name" value="PP2C"/>
    <property type="match status" value="1"/>
</dbReference>
<evidence type="ECO:0000256" key="2">
    <source>
        <dbReference type="ARBA" id="ARBA00006702"/>
    </source>
</evidence>
<name>A0A196SC68_BLAHN</name>
<dbReference type="PROSITE" id="PS51746">
    <property type="entry name" value="PPM_2"/>
    <property type="match status" value="1"/>
</dbReference>
<keyword evidence="4" id="KW-0479">Metal-binding</keyword>
<dbReference type="PANTHER" id="PTHR13832:SF803">
    <property type="entry name" value="PROTEIN PHOSPHATASE 1G"/>
    <property type="match status" value="1"/>
</dbReference>
<dbReference type="EMBL" id="LXWW01000363">
    <property type="protein sequence ID" value="OAO13604.1"/>
    <property type="molecule type" value="Genomic_DNA"/>
</dbReference>
<comment type="catalytic activity">
    <reaction evidence="10">
        <text>O-phospho-L-threonyl-[protein] + H2O = L-threonyl-[protein] + phosphate</text>
        <dbReference type="Rhea" id="RHEA:47004"/>
        <dbReference type="Rhea" id="RHEA-COMP:11060"/>
        <dbReference type="Rhea" id="RHEA-COMP:11605"/>
        <dbReference type="ChEBI" id="CHEBI:15377"/>
        <dbReference type="ChEBI" id="CHEBI:30013"/>
        <dbReference type="ChEBI" id="CHEBI:43474"/>
        <dbReference type="ChEBI" id="CHEBI:61977"/>
        <dbReference type="EC" id="3.1.3.16"/>
    </reaction>
</comment>
<dbReference type="EC" id="3.1.3.16" evidence="3"/>
<dbReference type="GO" id="GO:0004722">
    <property type="term" value="F:protein serine/threonine phosphatase activity"/>
    <property type="evidence" value="ECO:0007669"/>
    <property type="project" value="UniProtKB-EC"/>
</dbReference>
<dbReference type="AlphaFoldDB" id="A0A196SC68"/>
<comment type="caution">
    <text evidence="12">The sequence shown here is derived from an EMBL/GenBank/DDBJ whole genome shotgun (WGS) entry which is preliminary data.</text>
</comment>
<protein>
    <recommendedName>
        <fullName evidence="3">protein-serine/threonine phosphatase</fullName>
        <ecNumber evidence="3">3.1.3.16</ecNumber>
    </recommendedName>
</protein>
<comment type="catalytic activity">
    <reaction evidence="9">
        <text>O-phospho-L-seryl-[protein] + H2O = L-seryl-[protein] + phosphate</text>
        <dbReference type="Rhea" id="RHEA:20629"/>
        <dbReference type="Rhea" id="RHEA-COMP:9863"/>
        <dbReference type="Rhea" id="RHEA-COMP:11604"/>
        <dbReference type="ChEBI" id="CHEBI:15377"/>
        <dbReference type="ChEBI" id="CHEBI:29999"/>
        <dbReference type="ChEBI" id="CHEBI:43474"/>
        <dbReference type="ChEBI" id="CHEBI:83421"/>
        <dbReference type="EC" id="3.1.3.16"/>
    </reaction>
</comment>
<evidence type="ECO:0000256" key="10">
    <source>
        <dbReference type="ARBA" id="ARBA00048336"/>
    </source>
</evidence>
<dbReference type="Gene3D" id="3.60.40.10">
    <property type="entry name" value="PPM-type phosphatase domain"/>
    <property type="match status" value="1"/>
</dbReference>
<evidence type="ECO:0000256" key="7">
    <source>
        <dbReference type="ARBA" id="ARBA00022912"/>
    </source>
</evidence>
<feature type="domain" description="PPM-type phosphatase" evidence="11">
    <location>
        <begin position="71"/>
        <end position="309"/>
    </location>
</feature>
<dbReference type="STRING" id="478820.A0A196SC68"/>
<dbReference type="SMART" id="SM00332">
    <property type="entry name" value="PP2Cc"/>
    <property type="match status" value="1"/>
</dbReference>
<dbReference type="SUPFAM" id="SSF81606">
    <property type="entry name" value="PP2C-like"/>
    <property type="match status" value="1"/>
</dbReference>
<reference evidence="12 13" key="1">
    <citation type="submission" date="2016-05" db="EMBL/GenBank/DDBJ databases">
        <title>Nuclear genome of Blastocystis sp. subtype 1 NandII.</title>
        <authorList>
            <person name="Gentekaki E."/>
            <person name="Curtis B."/>
            <person name="Stairs C."/>
            <person name="Eme L."/>
            <person name="Herman E."/>
            <person name="Klimes V."/>
            <person name="Arias M.C."/>
            <person name="Elias M."/>
            <person name="Hilliou F."/>
            <person name="Klute M."/>
            <person name="Malik S.-B."/>
            <person name="Pightling A."/>
            <person name="Rachubinski R."/>
            <person name="Salas D."/>
            <person name="Schlacht A."/>
            <person name="Suga H."/>
            <person name="Archibald J."/>
            <person name="Ball S.G."/>
            <person name="Clark G."/>
            <person name="Dacks J."/>
            <person name="Van Der Giezen M."/>
            <person name="Tsaousis A."/>
            <person name="Roger A."/>
        </authorList>
    </citation>
    <scope>NUCLEOTIDE SEQUENCE [LARGE SCALE GENOMIC DNA]</scope>
    <source>
        <strain evidence="13">ATCC 50177 / NandII</strain>
    </source>
</reference>
<evidence type="ECO:0000313" key="13">
    <source>
        <dbReference type="Proteomes" id="UP000078348"/>
    </source>
</evidence>
<evidence type="ECO:0000256" key="5">
    <source>
        <dbReference type="ARBA" id="ARBA00022801"/>
    </source>
</evidence>
<accession>A0A196SC68</accession>